<organism evidence="6">
    <name type="scientific">freshwater metagenome</name>
    <dbReference type="NCBI Taxonomy" id="449393"/>
    <lineage>
        <taxon>unclassified sequences</taxon>
        <taxon>metagenomes</taxon>
        <taxon>ecological metagenomes</taxon>
    </lineage>
</organism>
<dbReference type="HAMAP" id="MF_00651">
    <property type="entry name" value="Nuclease_YqgF"/>
    <property type="match status" value="1"/>
</dbReference>
<dbReference type="Gene3D" id="3.30.420.140">
    <property type="entry name" value="YqgF/RNase H-like domain"/>
    <property type="match status" value="1"/>
</dbReference>
<dbReference type="AlphaFoldDB" id="A0A6J7EC54"/>
<evidence type="ECO:0000256" key="1">
    <source>
        <dbReference type="ARBA" id="ARBA00022490"/>
    </source>
</evidence>
<name>A0A6J7EC54_9ZZZZ</name>
<reference evidence="6" key="1">
    <citation type="submission" date="2020-05" db="EMBL/GenBank/DDBJ databases">
        <authorList>
            <person name="Chiriac C."/>
            <person name="Salcher M."/>
            <person name="Ghai R."/>
            <person name="Kavagutti S V."/>
        </authorList>
    </citation>
    <scope>NUCLEOTIDE SEQUENCE</scope>
</reference>
<dbReference type="PANTHER" id="PTHR33317:SF4">
    <property type="entry name" value="POLYNUCLEOTIDYL TRANSFERASE, RIBONUCLEASE H-LIKE SUPERFAMILY PROTEIN"/>
    <property type="match status" value="1"/>
</dbReference>
<dbReference type="CDD" id="cd16964">
    <property type="entry name" value="YqgF"/>
    <property type="match status" value="1"/>
</dbReference>
<gene>
    <name evidence="6" type="ORF">UFOPK3402_01119</name>
</gene>
<evidence type="ECO:0000313" key="6">
    <source>
        <dbReference type="EMBL" id="CAB4878905.1"/>
    </source>
</evidence>
<dbReference type="EMBL" id="CAFBLS010000132">
    <property type="protein sequence ID" value="CAB4878905.1"/>
    <property type="molecule type" value="Genomic_DNA"/>
</dbReference>
<protein>
    <submittedName>
        <fullName evidence="6">Unannotated protein</fullName>
    </submittedName>
</protein>
<evidence type="ECO:0000259" key="5">
    <source>
        <dbReference type="SMART" id="SM00732"/>
    </source>
</evidence>
<dbReference type="SUPFAM" id="SSF53098">
    <property type="entry name" value="Ribonuclease H-like"/>
    <property type="match status" value="1"/>
</dbReference>
<accession>A0A6J7EC54</accession>
<keyword evidence="4" id="KW-0378">Hydrolase</keyword>
<dbReference type="PANTHER" id="PTHR33317">
    <property type="entry name" value="POLYNUCLEOTIDYL TRANSFERASE, RIBONUCLEASE H-LIKE SUPERFAMILY PROTEIN"/>
    <property type="match status" value="1"/>
</dbReference>
<dbReference type="InterPro" id="IPR012337">
    <property type="entry name" value="RNaseH-like_sf"/>
</dbReference>
<evidence type="ECO:0000256" key="4">
    <source>
        <dbReference type="ARBA" id="ARBA00022801"/>
    </source>
</evidence>
<dbReference type="InterPro" id="IPR006641">
    <property type="entry name" value="YqgF/RNaseH-like_dom"/>
</dbReference>
<dbReference type="GO" id="GO:0005829">
    <property type="term" value="C:cytosol"/>
    <property type="evidence" value="ECO:0007669"/>
    <property type="project" value="TreeGrafter"/>
</dbReference>
<dbReference type="NCBIfam" id="TIGR00250">
    <property type="entry name" value="RNAse_H_YqgF"/>
    <property type="match status" value="1"/>
</dbReference>
<keyword evidence="3" id="KW-0540">Nuclease</keyword>
<evidence type="ECO:0000256" key="3">
    <source>
        <dbReference type="ARBA" id="ARBA00022722"/>
    </source>
</evidence>
<dbReference type="GO" id="GO:0016787">
    <property type="term" value="F:hydrolase activity"/>
    <property type="evidence" value="ECO:0007669"/>
    <property type="project" value="UniProtKB-KW"/>
</dbReference>
<keyword evidence="1" id="KW-0963">Cytoplasm</keyword>
<feature type="domain" description="YqgF/RNase H-like" evidence="5">
    <location>
        <begin position="4"/>
        <end position="102"/>
    </location>
</feature>
<keyword evidence="2" id="KW-0690">Ribosome biogenesis</keyword>
<proteinExistence type="inferred from homology"/>
<dbReference type="InterPro" id="IPR037027">
    <property type="entry name" value="YqgF/RNaseH-like_dom_sf"/>
</dbReference>
<dbReference type="InterPro" id="IPR005227">
    <property type="entry name" value="YqgF"/>
</dbReference>
<dbReference type="GO" id="GO:0004518">
    <property type="term" value="F:nuclease activity"/>
    <property type="evidence" value="ECO:0007669"/>
    <property type="project" value="UniProtKB-KW"/>
</dbReference>
<evidence type="ECO:0000256" key="2">
    <source>
        <dbReference type="ARBA" id="ARBA00022517"/>
    </source>
</evidence>
<dbReference type="SMART" id="SM00732">
    <property type="entry name" value="YqgFc"/>
    <property type="match status" value="1"/>
</dbReference>
<dbReference type="GO" id="GO:0000967">
    <property type="term" value="P:rRNA 5'-end processing"/>
    <property type="evidence" value="ECO:0007669"/>
    <property type="project" value="TreeGrafter"/>
</dbReference>
<dbReference type="Pfam" id="PF03652">
    <property type="entry name" value="RuvX"/>
    <property type="match status" value="1"/>
</dbReference>
<sequence length="142" mass="14909">MRRGVRLACDVGSVRIGIARSDPSGLMAVPLEAVKAGEGAFAQVLGLVHEYEAIEIVVGLPLSMDGTEGKAAGLARAWVDALCTSVTVPVRMVDERLTTVQAQRGLHAAGRSTRTSRAVIDSASAVVLLQSDLDAERARESK</sequence>